<dbReference type="PROSITE" id="PS00092">
    <property type="entry name" value="N6_MTASE"/>
    <property type="match status" value="1"/>
</dbReference>
<evidence type="ECO:0000256" key="3">
    <source>
        <dbReference type="ARBA" id="ARBA00022679"/>
    </source>
</evidence>
<evidence type="ECO:0000256" key="5">
    <source>
        <dbReference type="ARBA" id="ARBA00022694"/>
    </source>
</evidence>
<dbReference type="HAMAP" id="MF_01872">
    <property type="entry name" value="tRNA_methyltr_YfiC"/>
    <property type="match status" value="1"/>
</dbReference>
<accession>A0A3R9MWT7</accession>
<dbReference type="GO" id="GO:0003676">
    <property type="term" value="F:nucleic acid binding"/>
    <property type="evidence" value="ECO:0007669"/>
    <property type="project" value="InterPro"/>
</dbReference>
<organism evidence="8 9">
    <name type="scientific">Hymenobacter rigui</name>
    <dbReference type="NCBI Taxonomy" id="334424"/>
    <lineage>
        <taxon>Bacteria</taxon>
        <taxon>Pseudomonadati</taxon>
        <taxon>Bacteroidota</taxon>
        <taxon>Cytophagia</taxon>
        <taxon>Cytophagales</taxon>
        <taxon>Hymenobacteraceae</taxon>
        <taxon>Hymenobacter</taxon>
    </lineage>
</organism>
<dbReference type="Proteomes" id="UP000273500">
    <property type="component" value="Unassembled WGS sequence"/>
</dbReference>
<comment type="function">
    <text evidence="6">Specifically methylates the adenine in position 37 of tRNA(1)(Val) (anticodon cmo5UAC).</text>
</comment>
<dbReference type="EMBL" id="RWIT01000002">
    <property type="protein sequence ID" value="RSK50397.1"/>
    <property type="molecule type" value="Genomic_DNA"/>
</dbReference>
<dbReference type="PANTHER" id="PTHR47739:SF1">
    <property type="entry name" value="TRNA1(VAL) (ADENINE(37)-N6)-METHYLTRANSFERASE"/>
    <property type="match status" value="1"/>
</dbReference>
<evidence type="ECO:0000259" key="7">
    <source>
        <dbReference type="Pfam" id="PF05175"/>
    </source>
</evidence>
<evidence type="ECO:0000256" key="6">
    <source>
        <dbReference type="HAMAP-Rule" id="MF_01872"/>
    </source>
</evidence>
<keyword evidence="9" id="KW-1185">Reference proteome</keyword>
<dbReference type="CDD" id="cd02440">
    <property type="entry name" value="AdoMet_MTases"/>
    <property type="match status" value="1"/>
</dbReference>
<dbReference type="AlphaFoldDB" id="A0A3R9MWT7"/>
<dbReference type="InterPro" id="IPR002052">
    <property type="entry name" value="DNA_methylase_N6_adenine_CS"/>
</dbReference>
<dbReference type="SUPFAM" id="SSF53335">
    <property type="entry name" value="S-adenosyl-L-methionine-dependent methyltransferases"/>
    <property type="match status" value="1"/>
</dbReference>
<dbReference type="InterPro" id="IPR022882">
    <property type="entry name" value="tRNA_adenine-N6_MeTrfase"/>
</dbReference>
<dbReference type="InterPro" id="IPR050210">
    <property type="entry name" value="tRNA_Adenine-N(6)_MTase"/>
</dbReference>
<feature type="domain" description="Methyltransferase small" evidence="7">
    <location>
        <begin position="18"/>
        <end position="107"/>
    </location>
</feature>
<dbReference type="GO" id="GO:0032259">
    <property type="term" value="P:methylation"/>
    <property type="evidence" value="ECO:0007669"/>
    <property type="project" value="UniProtKB-KW"/>
</dbReference>
<dbReference type="InterPro" id="IPR007848">
    <property type="entry name" value="Small_mtfrase_dom"/>
</dbReference>
<dbReference type="OrthoDB" id="5383291at2"/>
<keyword evidence="4 6" id="KW-0949">S-adenosyl-L-methionine</keyword>
<comment type="catalytic activity">
    <reaction evidence="6">
        <text>adenosine(37) in tRNA1(Val) + S-adenosyl-L-methionine = N(6)-methyladenosine(37) in tRNA1(Val) + S-adenosyl-L-homocysteine + H(+)</text>
        <dbReference type="Rhea" id="RHEA:43160"/>
        <dbReference type="Rhea" id="RHEA-COMP:10369"/>
        <dbReference type="Rhea" id="RHEA-COMP:10370"/>
        <dbReference type="ChEBI" id="CHEBI:15378"/>
        <dbReference type="ChEBI" id="CHEBI:57856"/>
        <dbReference type="ChEBI" id="CHEBI:59789"/>
        <dbReference type="ChEBI" id="CHEBI:74411"/>
        <dbReference type="ChEBI" id="CHEBI:74449"/>
        <dbReference type="EC" id="2.1.1.223"/>
    </reaction>
</comment>
<evidence type="ECO:0000256" key="2">
    <source>
        <dbReference type="ARBA" id="ARBA00022603"/>
    </source>
</evidence>
<dbReference type="GO" id="GO:0005737">
    <property type="term" value="C:cytoplasm"/>
    <property type="evidence" value="ECO:0007669"/>
    <property type="project" value="UniProtKB-SubCell"/>
</dbReference>
<evidence type="ECO:0000313" key="9">
    <source>
        <dbReference type="Proteomes" id="UP000273500"/>
    </source>
</evidence>
<dbReference type="EC" id="2.1.1.223" evidence="6"/>
<sequence length="221" mass="23926">MKVCTDACVLGALAPIANAQRILDIGTGTGLLALMAAQRNPHAQIEAVELDEAAAAQAAANFAASPWAGRLRLHPVPLAAFAATEPVPFDHILCNPPFFRNSLRSPNAQRTTARHTAEDSLTFAELAGFAARFLTPAGQLTVLLPLPEMQQFEQEAAAASLYPTHRRVLHHRPDSKPLRHITTFSRQPAPAQQQALPLHEAGSEDYSAWFREALGPFYLAL</sequence>
<evidence type="ECO:0000256" key="4">
    <source>
        <dbReference type="ARBA" id="ARBA00022691"/>
    </source>
</evidence>
<protein>
    <recommendedName>
        <fullName evidence="6">tRNA1(Val) (adenine(37)-N6)-methyltransferase</fullName>
        <ecNumber evidence="6">2.1.1.223</ecNumber>
    </recommendedName>
    <alternativeName>
        <fullName evidence="6">tRNA m6A37 methyltransferase</fullName>
    </alternativeName>
</protein>
<comment type="subcellular location">
    <subcellularLocation>
        <location evidence="6">Cytoplasm</location>
    </subcellularLocation>
</comment>
<keyword evidence="2 6" id="KW-0489">Methyltransferase</keyword>
<proteinExistence type="inferred from homology"/>
<keyword evidence="5 6" id="KW-0819">tRNA processing</keyword>
<comment type="caution">
    <text evidence="8">The sequence shown here is derived from an EMBL/GenBank/DDBJ whole genome shotgun (WGS) entry which is preliminary data.</text>
</comment>
<evidence type="ECO:0000256" key="1">
    <source>
        <dbReference type="ARBA" id="ARBA00022490"/>
    </source>
</evidence>
<dbReference type="PANTHER" id="PTHR47739">
    <property type="entry name" value="TRNA1(VAL) (ADENINE(37)-N6)-METHYLTRANSFERASE"/>
    <property type="match status" value="1"/>
</dbReference>
<reference evidence="8 9" key="1">
    <citation type="submission" date="2018-12" db="EMBL/GenBank/DDBJ databases">
        <authorList>
            <person name="Feng G."/>
            <person name="Zhu H."/>
        </authorList>
    </citation>
    <scope>NUCLEOTIDE SEQUENCE [LARGE SCALE GENOMIC DNA]</scope>
    <source>
        <strain evidence="8 9">KCTC 12533</strain>
    </source>
</reference>
<gene>
    <name evidence="8" type="ORF">EI291_06215</name>
</gene>
<dbReference type="Pfam" id="PF05175">
    <property type="entry name" value="MTS"/>
    <property type="match status" value="1"/>
</dbReference>
<dbReference type="GO" id="GO:0016430">
    <property type="term" value="F:tRNA (adenine-N6)-methyltransferase activity"/>
    <property type="evidence" value="ECO:0007669"/>
    <property type="project" value="UniProtKB-UniRule"/>
</dbReference>
<evidence type="ECO:0000313" key="8">
    <source>
        <dbReference type="EMBL" id="RSK50397.1"/>
    </source>
</evidence>
<name>A0A3R9MWT7_9BACT</name>
<dbReference type="Gene3D" id="3.40.50.150">
    <property type="entry name" value="Vaccinia Virus protein VP39"/>
    <property type="match status" value="1"/>
</dbReference>
<keyword evidence="1 6" id="KW-0963">Cytoplasm</keyword>
<dbReference type="InterPro" id="IPR029063">
    <property type="entry name" value="SAM-dependent_MTases_sf"/>
</dbReference>
<comment type="similarity">
    <text evidence="6">Belongs to the methyltransferase superfamily. tRNA (adenine-N(6)-)-methyltransferase family.</text>
</comment>
<keyword evidence="3 6" id="KW-0808">Transferase</keyword>
<dbReference type="GO" id="GO:0008033">
    <property type="term" value="P:tRNA processing"/>
    <property type="evidence" value="ECO:0007669"/>
    <property type="project" value="UniProtKB-UniRule"/>
</dbReference>